<evidence type="ECO:0000256" key="4">
    <source>
        <dbReference type="ARBA" id="ARBA00022989"/>
    </source>
</evidence>
<dbReference type="EnsemblProtists" id="Phyra75748">
    <property type="protein sequence ID" value="Phyra75748"/>
    <property type="gene ID" value="Phyra75748"/>
</dbReference>
<evidence type="ECO:0000256" key="6">
    <source>
        <dbReference type="ARBA" id="ARBA00049737"/>
    </source>
</evidence>
<dbReference type="eggNOG" id="ENOG502RX95">
    <property type="taxonomic scope" value="Eukaryota"/>
</dbReference>
<dbReference type="PANTHER" id="PTHR31247:SF5">
    <property type="entry name" value="DUF4203 DOMAIN-CONTAINING PROTEIN"/>
    <property type="match status" value="1"/>
</dbReference>
<proteinExistence type="inferred from homology"/>
<feature type="domain" description="TM7S3/TM198-like" evidence="9">
    <location>
        <begin position="2"/>
        <end position="149"/>
    </location>
</feature>
<evidence type="ECO:0000256" key="3">
    <source>
        <dbReference type="ARBA" id="ARBA00022692"/>
    </source>
</evidence>
<protein>
    <recommendedName>
        <fullName evidence="6">Transmembrane protein 198</fullName>
    </recommendedName>
</protein>
<feature type="transmembrane region" description="Helical" evidence="8">
    <location>
        <begin position="6"/>
        <end position="24"/>
    </location>
</feature>
<feature type="transmembrane region" description="Helical" evidence="8">
    <location>
        <begin position="31"/>
        <end position="50"/>
    </location>
</feature>
<keyword evidence="3 8" id="KW-0812">Transmembrane</keyword>
<feature type="compositionally biased region" description="Low complexity" evidence="7">
    <location>
        <begin position="222"/>
        <end position="238"/>
    </location>
</feature>
<dbReference type="InParanoid" id="H3GI91"/>
<dbReference type="HOGENOM" id="CLU_056473_0_0_1"/>
<evidence type="ECO:0000256" key="5">
    <source>
        <dbReference type="ARBA" id="ARBA00023136"/>
    </source>
</evidence>
<organism evidence="10 11">
    <name type="scientific">Phytophthora ramorum</name>
    <name type="common">Sudden oak death agent</name>
    <dbReference type="NCBI Taxonomy" id="164328"/>
    <lineage>
        <taxon>Eukaryota</taxon>
        <taxon>Sar</taxon>
        <taxon>Stramenopiles</taxon>
        <taxon>Oomycota</taxon>
        <taxon>Peronosporomycetes</taxon>
        <taxon>Peronosporales</taxon>
        <taxon>Peronosporaceae</taxon>
        <taxon>Phytophthora</taxon>
    </lineage>
</organism>
<reference evidence="10" key="2">
    <citation type="submission" date="2015-06" db="UniProtKB">
        <authorList>
            <consortium name="EnsemblProtists"/>
        </authorList>
    </citation>
    <scope>IDENTIFICATION</scope>
    <source>
        <strain evidence="10">Pr102</strain>
    </source>
</reference>
<sequence>MASWIAFGVGGLLCGGVVTWLYPLSTFVAGAATGIMMAMILTNSFGYLIYPGHTKDLLTLMCVGLGIIFGVLALKVGKPVLIVSTSLFGAGMVVWGVGYFAGDFPTANGLERYASEDINGEMVYSIPTAWWGYLAGIIVLFVFGMLIQFRKTARNVKDNKPKGFGKRVDVAEYIEKKTQRNESHDTPVMEAPRRQRQERRQREVREQHQPRQVRAVRKVREQQTPSKKQPKQQQAPPQYSMPPRRQYADFDATDEIVEYEDRVLQPKRIIYSERESDLYEFESRRKPCLICGDYVHRDSSCCSEKVARLERY</sequence>
<feature type="transmembrane region" description="Helical" evidence="8">
    <location>
        <begin position="56"/>
        <end position="74"/>
    </location>
</feature>
<comment type="subcellular location">
    <subcellularLocation>
        <location evidence="1">Membrane</location>
        <topology evidence="1">Multi-pass membrane protein</topology>
    </subcellularLocation>
</comment>
<dbReference type="GO" id="GO:0005886">
    <property type="term" value="C:plasma membrane"/>
    <property type="evidence" value="ECO:0000318"/>
    <property type="project" value="GO_Central"/>
</dbReference>
<dbReference type="EMBL" id="DS566011">
    <property type="status" value="NOT_ANNOTATED_CDS"/>
    <property type="molecule type" value="Genomic_DNA"/>
</dbReference>
<evidence type="ECO:0000256" key="1">
    <source>
        <dbReference type="ARBA" id="ARBA00004141"/>
    </source>
</evidence>
<dbReference type="Pfam" id="PF13886">
    <property type="entry name" value="TM7S3_TM198"/>
    <property type="match status" value="1"/>
</dbReference>
<accession>H3GI91</accession>
<evidence type="ECO:0000259" key="9">
    <source>
        <dbReference type="Pfam" id="PF13886"/>
    </source>
</evidence>
<comment type="similarity">
    <text evidence="2">Belongs to the TMEM198 family.</text>
</comment>
<feature type="compositionally biased region" description="Basic and acidic residues" evidence="7">
    <location>
        <begin position="175"/>
        <end position="209"/>
    </location>
</feature>
<dbReference type="OMA" id="AYSHTRM"/>
<dbReference type="InterPro" id="IPR025256">
    <property type="entry name" value="TM7S3/TM198-like_dom"/>
</dbReference>
<dbReference type="STRING" id="164328.H3GI91"/>
<keyword evidence="11" id="KW-1185">Reference proteome</keyword>
<evidence type="ECO:0000256" key="8">
    <source>
        <dbReference type="SAM" id="Phobius"/>
    </source>
</evidence>
<evidence type="ECO:0000313" key="11">
    <source>
        <dbReference type="Proteomes" id="UP000005238"/>
    </source>
</evidence>
<evidence type="ECO:0000256" key="7">
    <source>
        <dbReference type="SAM" id="MobiDB-lite"/>
    </source>
</evidence>
<keyword evidence="5 8" id="KW-0472">Membrane</keyword>
<dbReference type="InterPro" id="IPR040236">
    <property type="entry name" value="TMEM198"/>
</dbReference>
<evidence type="ECO:0000256" key="2">
    <source>
        <dbReference type="ARBA" id="ARBA00006244"/>
    </source>
</evidence>
<dbReference type="PANTHER" id="PTHR31247">
    <property type="entry name" value="TRANSMEMBRANE PROTEIN 198 FAMILY MEMBER"/>
    <property type="match status" value="1"/>
</dbReference>
<dbReference type="AlphaFoldDB" id="H3GI91"/>
<feature type="transmembrane region" description="Helical" evidence="8">
    <location>
        <begin position="81"/>
        <end position="102"/>
    </location>
</feature>
<feature type="transmembrane region" description="Helical" evidence="8">
    <location>
        <begin position="122"/>
        <end position="147"/>
    </location>
</feature>
<name>H3GI91_PHYRM</name>
<reference evidence="11" key="1">
    <citation type="journal article" date="2006" name="Science">
        <title>Phytophthora genome sequences uncover evolutionary origins and mechanisms of pathogenesis.</title>
        <authorList>
            <person name="Tyler B.M."/>
            <person name="Tripathy S."/>
            <person name="Zhang X."/>
            <person name="Dehal P."/>
            <person name="Jiang R.H."/>
            <person name="Aerts A."/>
            <person name="Arredondo F.D."/>
            <person name="Baxter L."/>
            <person name="Bensasson D."/>
            <person name="Beynon J.L."/>
            <person name="Chapman J."/>
            <person name="Damasceno C.M."/>
            <person name="Dorrance A.E."/>
            <person name="Dou D."/>
            <person name="Dickerman A.W."/>
            <person name="Dubchak I.L."/>
            <person name="Garbelotto M."/>
            <person name="Gijzen M."/>
            <person name="Gordon S.G."/>
            <person name="Govers F."/>
            <person name="Grunwald N.J."/>
            <person name="Huang W."/>
            <person name="Ivors K.L."/>
            <person name="Jones R.W."/>
            <person name="Kamoun S."/>
            <person name="Krampis K."/>
            <person name="Lamour K.H."/>
            <person name="Lee M.K."/>
            <person name="McDonald W.H."/>
            <person name="Medina M."/>
            <person name="Meijer H.J."/>
            <person name="Nordberg E.K."/>
            <person name="Maclean D.J."/>
            <person name="Ospina-Giraldo M.D."/>
            <person name="Morris P.F."/>
            <person name="Phuntumart V."/>
            <person name="Putnam N.H."/>
            <person name="Rash S."/>
            <person name="Rose J.K."/>
            <person name="Sakihama Y."/>
            <person name="Salamov A.A."/>
            <person name="Savidor A."/>
            <person name="Scheuring C.F."/>
            <person name="Smith B.M."/>
            <person name="Sobral B.W."/>
            <person name="Terry A."/>
            <person name="Torto-Alalibo T.A."/>
            <person name="Win J."/>
            <person name="Xu Z."/>
            <person name="Zhang H."/>
            <person name="Grigoriev I.V."/>
            <person name="Rokhsar D.S."/>
            <person name="Boore J.L."/>
        </authorList>
    </citation>
    <scope>NUCLEOTIDE SEQUENCE [LARGE SCALE GENOMIC DNA]</scope>
    <source>
        <strain evidence="11">Pr102</strain>
    </source>
</reference>
<evidence type="ECO:0000313" key="10">
    <source>
        <dbReference type="EnsemblProtists" id="Phyra75748"/>
    </source>
</evidence>
<dbReference type="VEuPathDB" id="FungiDB:KRP22_6822"/>
<dbReference type="Proteomes" id="UP000005238">
    <property type="component" value="Unassembled WGS sequence"/>
</dbReference>
<dbReference type="VEuPathDB" id="FungiDB:KRP23_10242"/>
<feature type="region of interest" description="Disordered" evidence="7">
    <location>
        <begin position="175"/>
        <end position="245"/>
    </location>
</feature>
<keyword evidence="4 8" id="KW-1133">Transmembrane helix</keyword>